<accession>A0A9P1IMB6</accession>
<keyword evidence="1" id="KW-0732">Signal</keyword>
<protein>
    <recommendedName>
        <fullName evidence="4">DUF19 domain-containing protein</fullName>
    </recommendedName>
</protein>
<comment type="caution">
    <text evidence="2">The sequence shown here is derived from an EMBL/GenBank/DDBJ whole genome shotgun (WGS) entry which is preliminary data.</text>
</comment>
<feature type="signal peptide" evidence="1">
    <location>
        <begin position="1"/>
        <end position="16"/>
    </location>
</feature>
<evidence type="ECO:0000256" key="1">
    <source>
        <dbReference type="SAM" id="SignalP"/>
    </source>
</evidence>
<dbReference type="AlphaFoldDB" id="A0A9P1IMB6"/>
<evidence type="ECO:0000313" key="3">
    <source>
        <dbReference type="Proteomes" id="UP001152747"/>
    </source>
</evidence>
<proteinExistence type="predicted"/>
<reference evidence="2" key="1">
    <citation type="submission" date="2022-11" db="EMBL/GenBank/DDBJ databases">
        <authorList>
            <person name="Kikuchi T."/>
        </authorList>
    </citation>
    <scope>NUCLEOTIDE SEQUENCE</scope>
    <source>
        <strain evidence="2">PS1010</strain>
    </source>
</reference>
<sequence length="157" mass="18091">MLLVVVLAIFVTFSNVFQISSECEQIGVYVCGVKFYNIGWALNIDVYSRDKIAEICELNAICGATMRECFGGKYQQNLEKINEGCQIFAPFLAPNFANCTNFLLANTKFYDSAEKIEIIDCFQRDFGRFYVLQGWNYRFQRKIRGLSKKGSIFSKFR</sequence>
<name>A0A9P1IMB6_9PELO</name>
<gene>
    <name evidence="2" type="ORF">CAMP_LOCUS9620</name>
</gene>
<evidence type="ECO:0008006" key="4">
    <source>
        <dbReference type="Google" id="ProtNLM"/>
    </source>
</evidence>
<organism evidence="2 3">
    <name type="scientific">Caenorhabditis angaria</name>
    <dbReference type="NCBI Taxonomy" id="860376"/>
    <lineage>
        <taxon>Eukaryota</taxon>
        <taxon>Metazoa</taxon>
        <taxon>Ecdysozoa</taxon>
        <taxon>Nematoda</taxon>
        <taxon>Chromadorea</taxon>
        <taxon>Rhabditida</taxon>
        <taxon>Rhabditina</taxon>
        <taxon>Rhabditomorpha</taxon>
        <taxon>Rhabditoidea</taxon>
        <taxon>Rhabditidae</taxon>
        <taxon>Peloderinae</taxon>
        <taxon>Caenorhabditis</taxon>
    </lineage>
</organism>
<evidence type="ECO:0000313" key="2">
    <source>
        <dbReference type="EMBL" id="CAI5446983.1"/>
    </source>
</evidence>
<dbReference type="EMBL" id="CANHGI010000004">
    <property type="protein sequence ID" value="CAI5446983.1"/>
    <property type="molecule type" value="Genomic_DNA"/>
</dbReference>
<keyword evidence="3" id="KW-1185">Reference proteome</keyword>
<feature type="chain" id="PRO_5040282188" description="DUF19 domain-containing protein" evidence="1">
    <location>
        <begin position="17"/>
        <end position="157"/>
    </location>
</feature>
<dbReference type="Proteomes" id="UP001152747">
    <property type="component" value="Unassembled WGS sequence"/>
</dbReference>